<dbReference type="Proteomes" id="UP000317663">
    <property type="component" value="Unassembled WGS sequence"/>
</dbReference>
<gene>
    <name evidence="1" type="ORF">EAH77_15320</name>
</gene>
<name>A0A502GDD1_9GAMM</name>
<dbReference type="RefSeq" id="WP_140473662.1">
    <property type="nucleotide sequence ID" value="NZ_RCZD01000008.1"/>
</dbReference>
<sequence>MKSSSIIAAIRNAVQASIVITMTQGKLETRDISYLKGLAKKLTAELAKEVPGIQLRMDPKWQPDNSHKSYWVINLASYIADSQRVVVQLYFVDGNHGYILDGYAVSMNGGWPQEVKGLAKKAYNNKDLIKDLTQTVLKVLNKFNR</sequence>
<keyword evidence="2" id="KW-1185">Reference proteome</keyword>
<dbReference type="EMBL" id="RCZD01000008">
    <property type="protein sequence ID" value="TPG59935.1"/>
    <property type="molecule type" value="Genomic_DNA"/>
</dbReference>
<accession>A0A502GDD1</accession>
<dbReference type="AlphaFoldDB" id="A0A502GDD1"/>
<evidence type="ECO:0000313" key="2">
    <source>
        <dbReference type="Proteomes" id="UP000317663"/>
    </source>
</evidence>
<proteinExistence type="predicted"/>
<reference evidence="1 2" key="1">
    <citation type="journal article" date="2019" name="Environ. Microbiol.">
        <title>Species interactions and distinct microbial communities in high Arctic permafrost affected cryosols are associated with the CH4 and CO2 gas fluxes.</title>
        <authorList>
            <person name="Altshuler I."/>
            <person name="Hamel J."/>
            <person name="Turney S."/>
            <person name="Magnuson E."/>
            <person name="Levesque R."/>
            <person name="Greer C."/>
            <person name="Whyte L.G."/>
        </authorList>
    </citation>
    <scope>NUCLEOTIDE SEQUENCE [LARGE SCALE GENOMIC DNA]</scope>
    <source>
        <strain evidence="1 2">E4</strain>
    </source>
</reference>
<organism evidence="1 2">
    <name type="scientific">Ewingella americana</name>
    <dbReference type="NCBI Taxonomy" id="41202"/>
    <lineage>
        <taxon>Bacteria</taxon>
        <taxon>Pseudomonadati</taxon>
        <taxon>Pseudomonadota</taxon>
        <taxon>Gammaproteobacteria</taxon>
        <taxon>Enterobacterales</taxon>
        <taxon>Yersiniaceae</taxon>
        <taxon>Ewingella</taxon>
    </lineage>
</organism>
<comment type="caution">
    <text evidence="1">The sequence shown here is derived from an EMBL/GenBank/DDBJ whole genome shotgun (WGS) entry which is preliminary data.</text>
</comment>
<protein>
    <submittedName>
        <fullName evidence="1">Uncharacterized protein</fullName>
    </submittedName>
</protein>
<evidence type="ECO:0000313" key="1">
    <source>
        <dbReference type="EMBL" id="TPG59935.1"/>
    </source>
</evidence>